<gene>
    <name evidence="1" type="ORF">MCNS_05680</name>
</gene>
<accession>A0A1X1TA69</accession>
<dbReference type="OrthoDB" id="4762072at2"/>
<dbReference type="InterPro" id="IPR021417">
    <property type="entry name" value="DUF3060"/>
</dbReference>
<reference evidence="1 2" key="1">
    <citation type="journal article" date="2019" name="Emerg. Microbes Infect.">
        <title>Comprehensive subspecies identification of 175 nontuberculous mycobacteria species based on 7547 genomic profiles.</title>
        <authorList>
            <person name="Matsumoto Y."/>
            <person name="Kinjo T."/>
            <person name="Motooka D."/>
            <person name="Nabeya D."/>
            <person name="Jung N."/>
            <person name="Uechi K."/>
            <person name="Horii T."/>
            <person name="Iida T."/>
            <person name="Fujita J."/>
            <person name="Nakamura S."/>
        </authorList>
    </citation>
    <scope>NUCLEOTIDE SEQUENCE [LARGE SCALE GENOMIC DNA]</scope>
    <source>
        <strain evidence="1 2">JCM 14738</strain>
    </source>
</reference>
<dbReference type="Proteomes" id="UP000467385">
    <property type="component" value="Chromosome"/>
</dbReference>
<dbReference type="RefSeq" id="WP_139825250.1">
    <property type="nucleotide sequence ID" value="NZ_AP022613.1"/>
</dbReference>
<keyword evidence="2" id="KW-1185">Reference proteome</keyword>
<dbReference type="Pfam" id="PF11259">
    <property type="entry name" value="DUF3060"/>
    <property type="match status" value="1"/>
</dbReference>
<dbReference type="AlphaFoldDB" id="A0A1X1TA69"/>
<protein>
    <submittedName>
        <fullName evidence="1">Uncharacterized protein</fullName>
    </submittedName>
</protein>
<dbReference type="EMBL" id="AP022613">
    <property type="protein sequence ID" value="BBZ37505.1"/>
    <property type="molecule type" value="Genomic_DNA"/>
</dbReference>
<organism evidence="1 2">
    <name type="scientific">Mycobacterium conspicuum</name>
    <dbReference type="NCBI Taxonomy" id="44010"/>
    <lineage>
        <taxon>Bacteria</taxon>
        <taxon>Bacillati</taxon>
        <taxon>Actinomycetota</taxon>
        <taxon>Actinomycetes</taxon>
        <taxon>Mycobacteriales</taxon>
        <taxon>Mycobacteriaceae</taxon>
        <taxon>Mycobacterium</taxon>
    </lineage>
</organism>
<evidence type="ECO:0000313" key="1">
    <source>
        <dbReference type="EMBL" id="BBZ37505.1"/>
    </source>
</evidence>
<proteinExistence type="predicted"/>
<name>A0A1X1TA69_9MYCO</name>
<dbReference type="STRING" id="44010.AWC00_14570"/>
<evidence type="ECO:0000313" key="2">
    <source>
        <dbReference type="Proteomes" id="UP000467385"/>
    </source>
</evidence>
<sequence length="125" mass="13196">MKFAKWTRLAGSLAACAVTFAATPALTAHAKNDDTHITGNGNEQVVDCAGGTLIVNGTANAITAKGNCWAVTVMGSSNTIVADSVTHDITAYGYNQTVFFHDGDPIIWDRGRELGMTNRLQRVGP</sequence>